<dbReference type="AlphaFoldDB" id="A0A5B0X0C3"/>
<dbReference type="InterPro" id="IPR016131">
    <property type="entry name" value="Haemerythrin_Fe_BS"/>
</dbReference>
<keyword evidence="4" id="KW-0408">Iron</keyword>
<dbReference type="NCBIfam" id="TIGR02481">
    <property type="entry name" value="hemeryth_dom"/>
    <property type="match status" value="1"/>
</dbReference>
<keyword evidence="2" id="KW-0561">Oxygen transport</keyword>
<accession>A0A5B0X0C3</accession>
<dbReference type="PANTHER" id="PTHR37164:SF1">
    <property type="entry name" value="BACTERIOHEMERYTHRIN"/>
    <property type="match status" value="1"/>
</dbReference>
<dbReference type="InterPro" id="IPR012312">
    <property type="entry name" value="Hemerythrin-like"/>
</dbReference>
<dbReference type="InterPro" id="IPR012827">
    <property type="entry name" value="Hemerythrin_metal-bd"/>
</dbReference>
<dbReference type="GO" id="GO:0005344">
    <property type="term" value="F:oxygen carrier activity"/>
    <property type="evidence" value="ECO:0007669"/>
    <property type="project" value="UniProtKB-KW"/>
</dbReference>
<dbReference type="Pfam" id="PF01814">
    <property type="entry name" value="Hemerythrin"/>
    <property type="match status" value="1"/>
</dbReference>
<dbReference type="PANTHER" id="PTHR37164">
    <property type="entry name" value="BACTERIOHEMERYTHRIN"/>
    <property type="match status" value="1"/>
</dbReference>
<sequence>MRKTSELIWQDTQHQELFAILDDLGRAGSGADVIKRLQLYTETHFTLEERYMEMLNYPGIAVHRKAHDDFREEISLLAREGDAFDDDFRKLVSTYLSEWLKLHVFGIDKKLEEFILQSACK</sequence>
<dbReference type="Gene3D" id="1.20.120.50">
    <property type="entry name" value="Hemerythrin-like"/>
    <property type="match status" value="1"/>
</dbReference>
<feature type="domain" description="Hemerythrin-like" evidence="5">
    <location>
        <begin position="11"/>
        <end position="112"/>
    </location>
</feature>
<protein>
    <recommendedName>
        <fullName evidence="5">Hemerythrin-like domain-containing protein</fullName>
    </recommendedName>
</protein>
<evidence type="ECO:0000313" key="7">
    <source>
        <dbReference type="Proteomes" id="UP000323708"/>
    </source>
</evidence>
<dbReference type="EMBL" id="VTUX01000004">
    <property type="protein sequence ID" value="KAA1191791.1"/>
    <property type="molecule type" value="Genomic_DNA"/>
</dbReference>
<dbReference type="RefSeq" id="WP_149611226.1">
    <property type="nucleotide sequence ID" value="NZ_VTUX01000004.1"/>
</dbReference>
<comment type="caution">
    <text evidence="6">The sequence shown here is derived from an EMBL/GenBank/DDBJ whole genome shotgun (WGS) entry which is preliminary data.</text>
</comment>
<dbReference type="InterPro" id="IPR035938">
    <property type="entry name" value="Hemerythrin-like_sf"/>
</dbReference>
<evidence type="ECO:0000256" key="1">
    <source>
        <dbReference type="ARBA" id="ARBA00010587"/>
    </source>
</evidence>
<keyword evidence="3" id="KW-0479">Metal-binding</keyword>
<evidence type="ECO:0000256" key="4">
    <source>
        <dbReference type="ARBA" id="ARBA00023004"/>
    </source>
</evidence>
<dbReference type="CDD" id="cd12107">
    <property type="entry name" value="Hemerythrin"/>
    <property type="match status" value="1"/>
</dbReference>
<dbReference type="Proteomes" id="UP000323708">
    <property type="component" value="Unassembled WGS sequence"/>
</dbReference>
<evidence type="ECO:0000256" key="2">
    <source>
        <dbReference type="ARBA" id="ARBA00022621"/>
    </source>
</evidence>
<keyword evidence="2" id="KW-0813">Transport</keyword>
<comment type="similarity">
    <text evidence="1">Belongs to the hemerythrin family.</text>
</comment>
<dbReference type="SUPFAM" id="SSF47188">
    <property type="entry name" value="Hemerythrin-like"/>
    <property type="match status" value="1"/>
</dbReference>
<name>A0A5B0X0C3_9GAMM</name>
<proteinExistence type="inferred from homology"/>
<evidence type="ECO:0000256" key="3">
    <source>
        <dbReference type="ARBA" id="ARBA00022723"/>
    </source>
</evidence>
<dbReference type="PROSITE" id="PS00550">
    <property type="entry name" value="HEMERYTHRINS"/>
    <property type="match status" value="1"/>
</dbReference>
<keyword evidence="7" id="KW-1185">Reference proteome</keyword>
<evidence type="ECO:0000259" key="5">
    <source>
        <dbReference type="Pfam" id="PF01814"/>
    </source>
</evidence>
<gene>
    <name evidence="6" type="ORF">F0M18_09655</name>
</gene>
<dbReference type="GO" id="GO:0046872">
    <property type="term" value="F:metal ion binding"/>
    <property type="evidence" value="ECO:0007669"/>
    <property type="project" value="UniProtKB-KW"/>
</dbReference>
<reference evidence="6 7" key="1">
    <citation type="submission" date="2019-09" db="EMBL/GenBank/DDBJ databases">
        <authorList>
            <person name="Chen X.-Y."/>
        </authorList>
    </citation>
    <scope>NUCLEOTIDE SEQUENCE [LARGE SCALE GENOMIC DNA]</scope>
    <source>
        <strain evidence="6 7">NY5</strain>
    </source>
</reference>
<organism evidence="6 7">
    <name type="scientific">Pseudohalioglobus sediminis</name>
    <dbReference type="NCBI Taxonomy" id="2606449"/>
    <lineage>
        <taxon>Bacteria</taxon>
        <taxon>Pseudomonadati</taxon>
        <taxon>Pseudomonadota</taxon>
        <taxon>Gammaproteobacteria</taxon>
        <taxon>Cellvibrionales</taxon>
        <taxon>Halieaceae</taxon>
        <taxon>Pseudohalioglobus</taxon>
    </lineage>
</organism>
<evidence type="ECO:0000313" key="6">
    <source>
        <dbReference type="EMBL" id="KAA1191791.1"/>
    </source>
</evidence>
<dbReference type="InterPro" id="IPR050669">
    <property type="entry name" value="Hemerythrin"/>
</dbReference>